<evidence type="ECO:0000313" key="9">
    <source>
        <dbReference type="Proteomes" id="UP000230821"/>
    </source>
</evidence>
<feature type="site" description="Transition state stabilizer" evidence="6">
    <location>
        <position position="241"/>
    </location>
</feature>
<protein>
    <recommendedName>
        <fullName evidence="6">Acetate kinase</fullName>
        <ecNumber evidence="6">2.7.2.1</ecNumber>
    </recommendedName>
    <alternativeName>
        <fullName evidence="6">Acetokinase</fullName>
    </alternativeName>
</protein>
<dbReference type="GO" id="GO:0006085">
    <property type="term" value="P:acetyl-CoA biosynthetic process"/>
    <property type="evidence" value="ECO:0007669"/>
    <property type="project" value="UniProtKB-UniRule"/>
</dbReference>
<comment type="pathway">
    <text evidence="6">Metabolic intermediate biosynthesis; acetyl-CoA biosynthesis; acetyl-CoA from acetate: step 1/2.</text>
</comment>
<evidence type="ECO:0000256" key="4">
    <source>
        <dbReference type="ARBA" id="ARBA00022777"/>
    </source>
</evidence>
<comment type="cofactor">
    <cofactor evidence="6">
        <name>Mg(2+)</name>
        <dbReference type="ChEBI" id="CHEBI:18420"/>
    </cofactor>
    <cofactor evidence="6">
        <name>Mn(2+)</name>
        <dbReference type="ChEBI" id="CHEBI:29035"/>
    </cofactor>
    <text evidence="6">Mg(2+). Can also accept Mn(2+).</text>
</comment>
<dbReference type="PROSITE" id="PS01076">
    <property type="entry name" value="ACETATE_KINASE_2"/>
    <property type="match status" value="1"/>
</dbReference>
<dbReference type="UniPathway" id="UPA00340">
    <property type="reaction ID" value="UER00458"/>
</dbReference>
<dbReference type="PANTHER" id="PTHR21060">
    <property type="entry name" value="ACETATE KINASE"/>
    <property type="match status" value="1"/>
</dbReference>
<dbReference type="CDD" id="cd24010">
    <property type="entry name" value="ASKHA_NBD_AcK_PK"/>
    <property type="match status" value="1"/>
</dbReference>
<accession>A0A2G6KHL7</accession>
<dbReference type="InterPro" id="IPR004372">
    <property type="entry name" value="Ac/propionate_kinase"/>
</dbReference>
<keyword evidence="5 6" id="KW-0067">ATP-binding</keyword>
<dbReference type="HAMAP" id="MF_00020">
    <property type="entry name" value="Acetate_kinase"/>
    <property type="match status" value="1"/>
</dbReference>
<comment type="catalytic activity">
    <reaction evidence="6">
        <text>acetate + ATP = acetyl phosphate + ADP</text>
        <dbReference type="Rhea" id="RHEA:11352"/>
        <dbReference type="ChEBI" id="CHEBI:22191"/>
        <dbReference type="ChEBI" id="CHEBI:30089"/>
        <dbReference type="ChEBI" id="CHEBI:30616"/>
        <dbReference type="ChEBI" id="CHEBI:456216"/>
        <dbReference type="EC" id="2.7.2.1"/>
    </reaction>
</comment>
<feature type="binding site" evidence="6">
    <location>
        <position position="7"/>
    </location>
    <ligand>
        <name>Mg(2+)</name>
        <dbReference type="ChEBI" id="CHEBI:18420"/>
    </ligand>
</feature>
<dbReference type="EC" id="2.7.2.1" evidence="6"/>
<comment type="similarity">
    <text evidence="1 6 7">Belongs to the acetokinase family.</text>
</comment>
<name>A0A2G6KHL7_9BACT</name>
<sequence>MKVLVLNCGSSSLKYQLFDMTDESVLAKGLVERIGRSDAILTHRPTGKKEFLKTRAILEHGVAIDEVTKALTDPDHGVIQSVDIIDAIGHRIVHGGEKLNRTTLVTKEVRQGIEDCIELAPLHNPPHLKGIDAVTKAMPDIPQAAVFDTAFHSTIPPQAYLYALPYEFYRRYRVRRYGFHGTSHKFVALRTAKLMQRDLTSLKIITCHLGNGASITAIDRGKSVDTSMGFTPLEGLAMGTRSGDIDPAIIPYIMAKQDVSHGEIDSMLNKHSGLLGITGLSSDMRDIQTAADDGDKRAQKALDVYIYRIRKYIGAYVSAMDGLDAIVFTAGIGENSPIIREGVCTHLTYFGVDFDVERNRSAKGESEITSPSSKVKAWVIPTNEELMIARETVECCAEAASQ</sequence>
<comment type="caution">
    <text evidence="8">The sequence shown here is derived from an EMBL/GenBank/DDBJ whole genome shotgun (WGS) entry which is preliminary data.</text>
</comment>
<dbReference type="GO" id="GO:0000287">
    <property type="term" value="F:magnesium ion binding"/>
    <property type="evidence" value="ECO:0007669"/>
    <property type="project" value="UniProtKB-UniRule"/>
</dbReference>
<evidence type="ECO:0000313" key="8">
    <source>
        <dbReference type="EMBL" id="PIE35166.1"/>
    </source>
</evidence>
<evidence type="ECO:0000256" key="7">
    <source>
        <dbReference type="RuleBase" id="RU003835"/>
    </source>
</evidence>
<dbReference type="EMBL" id="PDSK01000057">
    <property type="protein sequence ID" value="PIE35166.1"/>
    <property type="molecule type" value="Genomic_DNA"/>
</dbReference>
<keyword evidence="3 6" id="KW-0547">Nucleotide-binding</keyword>
<feature type="binding site" evidence="6">
    <location>
        <position position="14"/>
    </location>
    <ligand>
        <name>ATP</name>
        <dbReference type="ChEBI" id="CHEBI:30616"/>
    </ligand>
</feature>
<evidence type="ECO:0000256" key="1">
    <source>
        <dbReference type="ARBA" id="ARBA00008748"/>
    </source>
</evidence>
<dbReference type="AlphaFoldDB" id="A0A2G6KHL7"/>
<feature type="binding site" evidence="6">
    <location>
        <begin position="283"/>
        <end position="285"/>
    </location>
    <ligand>
        <name>ATP</name>
        <dbReference type="ChEBI" id="CHEBI:30616"/>
    </ligand>
</feature>
<dbReference type="PIRSF" id="PIRSF000722">
    <property type="entry name" value="Acetate_prop_kin"/>
    <property type="match status" value="1"/>
</dbReference>
<feature type="site" description="Transition state stabilizer" evidence="6">
    <location>
        <position position="180"/>
    </location>
</feature>
<comment type="subunit">
    <text evidence="6">Homodimer.</text>
</comment>
<comment type="function">
    <text evidence="6">Catalyzes the formation of acetyl phosphate from acetate and ATP. Can also catalyze the reverse reaction.</text>
</comment>
<proteinExistence type="inferred from homology"/>
<keyword evidence="4 6" id="KW-0418">Kinase</keyword>
<dbReference type="InterPro" id="IPR000890">
    <property type="entry name" value="Aliphatic_acid_kin_short-chain"/>
</dbReference>
<evidence type="ECO:0000256" key="2">
    <source>
        <dbReference type="ARBA" id="ARBA00022679"/>
    </source>
</evidence>
<feature type="binding site" evidence="6">
    <location>
        <begin position="331"/>
        <end position="335"/>
    </location>
    <ligand>
        <name>ATP</name>
        <dbReference type="ChEBI" id="CHEBI:30616"/>
    </ligand>
</feature>
<dbReference type="PANTHER" id="PTHR21060:SF15">
    <property type="entry name" value="ACETATE KINASE-RELATED"/>
    <property type="match status" value="1"/>
</dbReference>
<dbReference type="Gene3D" id="3.30.420.40">
    <property type="match status" value="2"/>
</dbReference>
<dbReference type="NCBIfam" id="TIGR00016">
    <property type="entry name" value="ackA"/>
    <property type="match status" value="1"/>
</dbReference>
<dbReference type="Pfam" id="PF00871">
    <property type="entry name" value="Acetate_kinase"/>
    <property type="match status" value="1"/>
</dbReference>
<evidence type="ECO:0000256" key="5">
    <source>
        <dbReference type="ARBA" id="ARBA00022840"/>
    </source>
</evidence>
<dbReference type="InterPro" id="IPR023865">
    <property type="entry name" value="Aliphatic_acid_kinase_CS"/>
</dbReference>
<dbReference type="GO" id="GO:0008776">
    <property type="term" value="F:acetate kinase activity"/>
    <property type="evidence" value="ECO:0007669"/>
    <property type="project" value="UniProtKB-UniRule"/>
</dbReference>
<comment type="subcellular location">
    <subcellularLocation>
        <location evidence="6">Cytoplasm</location>
    </subcellularLocation>
</comment>
<dbReference type="Proteomes" id="UP000230821">
    <property type="component" value="Unassembled WGS sequence"/>
</dbReference>
<dbReference type="PRINTS" id="PR00471">
    <property type="entry name" value="ACETATEKNASE"/>
</dbReference>
<gene>
    <name evidence="6" type="primary">ackA</name>
    <name evidence="8" type="ORF">CSA56_05230</name>
</gene>
<dbReference type="SUPFAM" id="SSF53067">
    <property type="entry name" value="Actin-like ATPase domain"/>
    <property type="match status" value="2"/>
</dbReference>
<evidence type="ECO:0000256" key="6">
    <source>
        <dbReference type="HAMAP-Rule" id="MF_00020"/>
    </source>
</evidence>
<dbReference type="GO" id="GO:0005737">
    <property type="term" value="C:cytoplasm"/>
    <property type="evidence" value="ECO:0007669"/>
    <property type="project" value="UniProtKB-SubCell"/>
</dbReference>
<feature type="binding site" evidence="6">
    <location>
        <begin position="208"/>
        <end position="212"/>
    </location>
    <ligand>
        <name>ATP</name>
        <dbReference type="ChEBI" id="CHEBI:30616"/>
    </ligand>
</feature>
<keyword evidence="6" id="KW-0479">Metal-binding</keyword>
<dbReference type="InterPro" id="IPR043129">
    <property type="entry name" value="ATPase_NBD"/>
</dbReference>
<reference evidence="8 9" key="1">
    <citation type="submission" date="2017-10" db="EMBL/GenBank/DDBJ databases">
        <title>Novel microbial diversity and functional potential in the marine mammal oral microbiome.</title>
        <authorList>
            <person name="Dudek N.K."/>
            <person name="Sun C.L."/>
            <person name="Burstein D."/>
            <person name="Kantor R.S."/>
            <person name="Aliaga Goltsman D.S."/>
            <person name="Bik E.M."/>
            <person name="Thomas B.C."/>
            <person name="Banfield J.F."/>
            <person name="Relman D.A."/>
        </authorList>
    </citation>
    <scope>NUCLEOTIDE SEQUENCE [LARGE SCALE GENOMIC DNA]</scope>
    <source>
        <strain evidence="8">DOLJORAL78_47_16</strain>
    </source>
</reference>
<feature type="binding site" evidence="6">
    <location>
        <position position="91"/>
    </location>
    <ligand>
        <name>substrate</name>
    </ligand>
</feature>
<dbReference type="PROSITE" id="PS01075">
    <property type="entry name" value="ACETATE_KINASE_1"/>
    <property type="match status" value="1"/>
</dbReference>
<evidence type="ECO:0000256" key="3">
    <source>
        <dbReference type="ARBA" id="ARBA00022741"/>
    </source>
</evidence>
<dbReference type="GO" id="GO:0005524">
    <property type="term" value="F:ATP binding"/>
    <property type="evidence" value="ECO:0007669"/>
    <property type="project" value="UniProtKB-KW"/>
</dbReference>
<feature type="active site" description="Proton donor/acceptor" evidence="6">
    <location>
        <position position="148"/>
    </location>
</feature>
<feature type="binding site" evidence="6">
    <location>
        <position position="384"/>
    </location>
    <ligand>
        <name>Mg(2+)</name>
        <dbReference type="ChEBI" id="CHEBI:18420"/>
    </ligand>
</feature>
<keyword evidence="2 6" id="KW-0808">Transferase</keyword>
<dbReference type="GO" id="GO:0006083">
    <property type="term" value="P:acetate metabolic process"/>
    <property type="evidence" value="ECO:0007669"/>
    <property type="project" value="TreeGrafter"/>
</dbReference>
<organism evidence="8 9">
    <name type="scientific">candidate division KSB3 bacterium</name>
    <dbReference type="NCBI Taxonomy" id="2044937"/>
    <lineage>
        <taxon>Bacteria</taxon>
        <taxon>candidate division KSB3</taxon>
    </lineage>
</organism>
<keyword evidence="6" id="KW-0963">Cytoplasm</keyword>
<keyword evidence="6" id="KW-0460">Magnesium</keyword>